<accession>A0A4Y2RPJ3</accession>
<proteinExistence type="predicted"/>
<name>A0A4Y2RPJ3_ARAVE</name>
<dbReference type="Proteomes" id="UP000499080">
    <property type="component" value="Unassembled WGS sequence"/>
</dbReference>
<evidence type="ECO:0000256" key="1">
    <source>
        <dbReference type="SAM" id="MobiDB-lite"/>
    </source>
</evidence>
<evidence type="ECO:0000313" key="4">
    <source>
        <dbReference type="Proteomes" id="UP000499080"/>
    </source>
</evidence>
<dbReference type="PROSITE" id="PS00028">
    <property type="entry name" value="ZINC_FINGER_C2H2_1"/>
    <property type="match status" value="2"/>
</dbReference>
<evidence type="ECO:0000259" key="2">
    <source>
        <dbReference type="PROSITE" id="PS00028"/>
    </source>
</evidence>
<feature type="compositionally biased region" description="Polar residues" evidence="1">
    <location>
        <begin position="277"/>
        <end position="288"/>
    </location>
</feature>
<feature type="compositionally biased region" description="Polar residues" evidence="1">
    <location>
        <begin position="167"/>
        <end position="184"/>
    </location>
</feature>
<feature type="compositionally biased region" description="Polar residues" evidence="1">
    <location>
        <begin position="196"/>
        <end position="210"/>
    </location>
</feature>
<gene>
    <name evidence="3" type="ORF">AVEN_217878_1</name>
</gene>
<sequence>MPVWKPFQCDVCEECFELFEIRASHDCDGPPIFERDLCPDEVQSVLLLPSLDNILDLILPPIIEDFDILSCIYCSEKFQDEEQLAQHFIQLHLSFDINPYNRKSTPKRKSFSSCKMCGLIFASSAARISHSCPHSSNQNQNSSQTIISESLPSDLNDGLTDHVELSANPQSDGLQNVQIENPSGTIPIPPAASPNLDVSLSTQPPSQNSSVRKKSWKCSFQGCSIIKTSKKALSIHRFREHKIPFPKRNPQANSQPSQNLHSASPPPQNQDNPPSSINVGTSQAGTSPNKDEAITSCPTKS</sequence>
<evidence type="ECO:0000313" key="3">
    <source>
        <dbReference type="EMBL" id="GBN77613.1"/>
    </source>
</evidence>
<feature type="domain" description="C2H2-type" evidence="2">
    <location>
        <begin position="114"/>
        <end position="134"/>
    </location>
</feature>
<organism evidence="3 4">
    <name type="scientific">Araneus ventricosus</name>
    <name type="common">Orbweaver spider</name>
    <name type="synonym">Epeira ventricosa</name>
    <dbReference type="NCBI Taxonomy" id="182803"/>
    <lineage>
        <taxon>Eukaryota</taxon>
        <taxon>Metazoa</taxon>
        <taxon>Ecdysozoa</taxon>
        <taxon>Arthropoda</taxon>
        <taxon>Chelicerata</taxon>
        <taxon>Arachnida</taxon>
        <taxon>Araneae</taxon>
        <taxon>Araneomorphae</taxon>
        <taxon>Entelegynae</taxon>
        <taxon>Araneoidea</taxon>
        <taxon>Araneidae</taxon>
        <taxon>Araneus</taxon>
    </lineage>
</organism>
<comment type="caution">
    <text evidence="3">The sequence shown here is derived from an EMBL/GenBank/DDBJ whole genome shotgun (WGS) entry which is preliminary data.</text>
</comment>
<reference evidence="3 4" key="1">
    <citation type="journal article" date="2019" name="Sci. Rep.">
        <title>Orb-weaving spider Araneus ventricosus genome elucidates the spidroin gene catalogue.</title>
        <authorList>
            <person name="Kono N."/>
            <person name="Nakamura H."/>
            <person name="Ohtoshi R."/>
            <person name="Moran D.A.P."/>
            <person name="Shinohara A."/>
            <person name="Yoshida Y."/>
            <person name="Fujiwara M."/>
            <person name="Mori M."/>
            <person name="Tomita M."/>
            <person name="Arakawa K."/>
        </authorList>
    </citation>
    <scope>NUCLEOTIDE SEQUENCE [LARGE SCALE GENOMIC DNA]</scope>
</reference>
<feature type="compositionally biased region" description="Polar residues" evidence="1">
    <location>
        <begin position="250"/>
        <end position="261"/>
    </location>
</feature>
<feature type="region of interest" description="Disordered" evidence="1">
    <location>
        <begin position="166"/>
        <end position="213"/>
    </location>
</feature>
<dbReference type="EMBL" id="BGPR01017896">
    <property type="protein sequence ID" value="GBN77613.1"/>
    <property type="molecule type" value="Genomic_DNA"/>
</dbReference>
<feature type="region of interest" description="Disordered" evidence="1">
    <location>
        <begin position="242"/>
        <end position="301"/>
    </location>
</feature>
<feature type="domain" description="C2H2-type" evidence="2">
    <location>
        <begin position="71"/>
        <end position="92"/>
    </location>
</feature>
<dbReference type="SMART" id="SM00355">
    <property type="entry name" value="ZnF_C2H2"/>
    <property type="match status" value="3"/>
</dbReference>
<dbReference type="InterPro" id="IPR013087">
    <property type="entry name" value="Znf_C2H2_type"/>
</dbReference>
<dbReference type="AlphaFoldDB" id="A0A4Y2RPJ3"/>
<protein>
    <recommendedName>
        <fullName evidence="2">C2H2-type domain-containing protein</fullName>
    </recommendedName>
</protein>
<keyword evidence="4" id="KW-1185">Reference proteome</keyword>